<gene>
    <name evidence="3" type="ORF">GCM10022261_26630</name>
</gene>
<dbReference type="Proteomes" id="UP001501586">
    <property type="component" value="Unassembled WGS sequence"/>
</dbReference>
<dbReference type="InterPro" id="IPR025403">
    <property type="entry name" value="TgpA-like_C"/>
</dbReference>
<keyword evidence="4" id="KW-1185">Reference proteome</keyword>
<dbReference type="Pfam" id="PF13559">
    <property type="entry name" value="DUF4129"/>
    <property type="match status" value="1"/>
</dbReference>
<evidence type="ECO:0000256" key="1">
    <source>
        <dbReference type="SAM" id="Phobius"/>
    </source>
</evidence>
<dbReference type="RefSeq" id="WP_236865916.1">
    <property type="nucleotide sequence ID" value="NZ_BAABAZ010000008.1"/>
</dbReference>
<protein>
    <recommendedName>
        <fullName evidence="2">Protein-glutamine gamma-glutamyltransferase-like C-terminal domain-containing protein</fullName>
    </recommendedName>
</protein>
<keyword evidence="1" id="KW-0472">Membrane</keyword>
<dbReference type="EMBL" id="BAABAZ010000008">
    <property type="protein sequence ID" value="GAA4285132.1"/>
    <property type="molecule type" value="Genomic_DNA"/>
</dbReference>
<accession>A0ABP8EMC8</accession>
<keyword evidence="1" id="KW-0812">Transmembrane</keyword>
<reference evidence="4" key="1">
    <citation type="journal article" date="2019" name="Int. J. Syst. Evol. Microbiol.">
        <title>The Global Catalogue of Microorganisms (GCM) 10K type strain sequencing project: providing services to taxonomists for standard genome sequencing and annotation.</title>
        <authorList>
            <consortium name="The Broad Institute Genomics Platform"/>
            <consortium name="The Broad Institute Genome Sequencing Center for Infectious Disease"/>
            <person name="Wu L."/>
            <person name="Ma J."/>
        </authorList>
    </citation>
    <scope>NUCLEOTIDE SEQUENCE [LARGE SCALE GENOMIC DNA]</scope>
    <source>
        <strain evidence="4">JCM 17458</strain>
    </source>
</reference>
<keyword evidence="1" id="KW-1133">Transmembrane helix</keyword>
<feature type="transmembrane region" description="Helical" evidence="1">
    <location>
        <begin position="62"/>
        <end position="82"/>
    </location>
</feature>
<proteinExistence type="predicted"/>
<evidence type="ECO:0000313" key="3">
    <source>
        <dbReference type="EMBL" id="GAA4285132.1"/>
    </source>
</evidence>
<organism evidence="3 4">
    <name type="scientific">Brevibacterium daeguense</name>
    <dbReference type="NCBI Taxonomy" id="909936"/>
    <lineage>
        <taxon>Bacteria</taxon>
        <taxon>Bacillati</taxon>
        <taxon>Actinomycetota</taxon>
        <taxon>Actinomycetes</taxon>
        <taxon>Micrococcales</taxon>
        <taxon>Brevibacteriaceae</taxon>
        <taxon>Brevibacterium</taxon>
    </lineage>
</organism>
<evidence type="ECO:0000313" key="4">
    <source>
        <dbReference type="Proteomes" id="UP001501586"/>
    </source>
</evidence>
<feature type="domain" description="Protein-glutamine gamma-glutamyltransferase-like C-terminal" evidence="2">
    <location>
        <begin position="131"/>
        <end position="198"/>
    </location>
</feature>
<comment type="caution">
    <text evidence="3">The sequence shown here is derived from an EMBL/GenBank/DDBJ whole genome shotgun (WGS) entry which is preliminary data.</text>
</comment>
<name>A0ABP8EMC8_9MICO</name>
<evidence type="ECO:0000259" key="2">
    <source>
        <dbReference type="Pfam" id="PF13559"/>
    </source>
</evidence>
<sequence length="207" mass="22042">MSTAEDPVLAPGRDEARQWAEDELADPVYRESDLTLLERLGRAFGDLLSDLFGAAGDIRSPWLLFGVIALVIALVVLIAWRVGRGSGGSLRVPRHDVRVADARLDPDELRARARRAAAARDWNLAVQEGVRALLAALARSGDIDIGAASTASELSRAAAAARPDHAVPLLDAGAVFDAVTFGEGSADEAAYRRIERLDDQLHGSVTA</sequence>